<dbReference type="PANTHER" id="PTHR42935">
    <property type="entry name" value="SLR0930 PROTEIN"/>
    <property type="match status" value="1"/>
</dbReference>
<dbReference type="RefSeq" id="WP_186918230.1">
    <property type="nucleotide sequence ID" value="NZ_JACOPQ010000001.1"/>
</dbReference>
<comment type="caution">
    <text evidence="1">The sequence shown here is derived from an EMBL/GenBank/DDBJ whole genome shotgun (WGS) entry which is preliminary data.</text>
</comment>
<keyword evidence="1" id="KW-0547">Nucleotide-binding</keyword>
<name>A0A8J6JIS1_9FIRM</name>
<dbReference type="InterPro" id="IPR008533">
    <property type="entry name" value="DUF815"/>
</dbReference>
<keyword evidence="1" id="KW-0067">ATP-binding</keyword>
<dbReference type="InterPro" id="IPR027417">
    <property type="entry name" value="P-loop_NTPase"/>
</dbReference>
<dbReference type="EMBL" id="JACOPQ010000001">
    <property type="protein sequence ID" value="MBC5735610.1"/>
    <property type="molecule type" value="Genomic_DNA"/>
</dbReference>
<dbReference type="AlphaFoldDB" id="A0A8J6JIS1"/>
<dbReference type="PANTHER" id="PTHR42935:SF1">
    <property type="entry name" value="SLR0930 PROTEIN"/>
    <property type="match status" value="1"/>
</dbReference>
<dbReference type="SUPFAM" id="SSF52540">
    <property type="entry name" value="P-loop containing nucleoside triphosphate hydrolases"/>
    <property type="match status" value="1"/>
</dbReference>
<evidence type="ECO:0000313" key="1">
    <source>
        <dbReference type="EMBL" id="MBC5735610.1"/>
    </source>
</evidence>
<evidence type="ECO:0000313" key="2">
    <source>
        <dbReference type="Proteomes" id="UP000607645"/>
    </source>
</evidence>
<sequence length="399" mass="44854">MTLEALRCALLGVSAYRNILEEPLMAEVTGLLEAMVRQRGTEAVERYAKIFYRLRQEGYPGLGDWLHDRLRYEEAPYPLALEQGGADPALETAARRDIETFYLLSELDCDKLIDKLKSLLPPDFAPVLANLPRWRAGAPFTFESLSAFYRERGCGLFARYRAFFWENGSLRGVADPDCTAGDELIGYERQRSQVEANTRALLEGNLVNNVLLYGESGSGKSVTVKSLLKVPGFDDLRLIEVQKEALGDLTDLIRLLAGRRHKFILFIDDLAFDQDDRTYGVLKTILEGGLERRPANVAVYATSNRRHLVRQTFSARAGDEVDREETIAEKTSLSDRFGLRIPYLSLDKAGFLDMVEQMAAQYGIDMAAEELRAKAVAFEARHPGRTPRVARQFIASLSM</sequence>
<dbReference type="Gene3D" id="3.40.50.300">
    <property type="entry name" value="P-loop containing nucleotide triphosphate hydrolases"/>
    <property type="match status" value="1"/>
</dbReference>
<gene>
    <name evidence="1" type="ORF">H8S62_01125</name>
</gene>
<keyword evidence="2" id="KW-1185">Reference proteome</keyword>
<dbReference type="Pfam" id="PF05673">
    <property type="entry name" value="DUF815"/>
    <property type="match status" value="1"/>
</dbReference>
<reference evidence="1" key="1">
    <citation type="submission" date="2020-08" db="EMBL/GenBank/DDBJ databases">
        <title>Genome public.</title>
        <authorList>
            <person name="Liu C."/>
            <person name="Sun Q."/>
        </authorList>
    </citation>
    <scope>NUCLEOTIDE SEQUENCE</scope>
    <source>
        <strain evidence="1">NSJ-52</strain>
    </source>
</reference>
<dbReference type="CDD" id="cd00009">
    <property type="entry name" value="AAA"/>
    <property type="match status" value="1"/>
</dbReference>
<organism evidence="1 2">
    <name type="scientific">Lawsonibacter faecis</name>
    <dbReference type="NCBI Taxonomy" id="2763052"/>
    <lineage>
        <taxon>Bacteria</taxon>
        <taxon>Bacillati</taxon>
        <taxon>Bacillota</taxon>
        <taxon>Clostridia</taxon>
        <taxon>Eubacteriales</taxon>
        <taxon>Oscillospiraceae</taxon>
        <taxon>Lawsonibacter</taxon>
    </lineage>
</organism>
<protein>
    <submittedName>
        <fullName evidence="1">ATP-binding protein</fullName>
    </submittedName>
</protein>
<accession>A0A8J6JIS1</accession>
<dbReference type="GO" id="GO:0005524">
    <property type="term" value="F:ATP binding"/>
    <property type="evidence" value="ECO:0007669"/>
    <property type="project" value="UniProtKB-KW"/>
</dbReference>
<proteinExistence type="predicted"/>
<dbReference type="Proteomes" id="UP000607645">
    <property type="component" value="Unassembled WGS sequence"/>
</dbReference>